<name>A0A1H4MYW1_9HYPH</name>
<dbReference type="Gene3D" id="3.50.50.60">
    <property type="entry name" value="FAD/NAD(P)-binding domain"/>
    <property type="match status" value="1"/>
</dbReference>
<dbReference type="Proteomes" id="UP000199064">
    <property type="component" value="Unassembled WGS sequence"/>
</dbReference>
<reference evidence="4" key="1">
    <citation type="submission" date="2016-10" db="EMBL/GenBank/DDBJ databases">
        <authorList>
            <person name="Varghese N."/>
            <person name="Submissions S."/>
        </authorList>
    </citation>
    <scope>NUCLEOTIDE SEQUENCE [LARGE SCALE GENOMIC DNA]</scope>
    <source>
        <strain evidence="4">ES.061</strain>
    </source>
</reference>
<dbReference type="PANTHER" id="PTHR13847:SF281">
    <property type="entry name" value="FAD DEPENDENT OXIDOREDUCTASE DOMAIN-CONTAINING PROTEIN"/>
    <property type="match status" value="1"/>
</dbReference>
<dbReference type="InterPro" id="IPR006076">
    <property type="entry name" value="FAD-dep_OxRdtase"/>
</dbReference>
<dbReference type="AlphaFoldDB" id="A0A1H4MYW1"/>
<dbReference type="GO" id="GO:0005737">
    <property type="term" value="C:cytoplasm"/>
    <property type="evidence" value="ECO:0007669"/>
    <property type="project" value="TreeGrafter"/>
</dbReference>
<keyword evidence="4" id="KW-1185">Reference proteome</keyword>
<accession>A0A1H4MYW1</accession>
<keyword evidence="1" id="KW-0560">Oxidoreductase</keyword>
<protein>
    <recommendedName>
        <fullName evidence="2">FAD dependent oxidoreductase domain-containing protein</fullName>
    </recommendedName>
</protein>
<dbReference type="InterPro" id="IPR036188">
    <property type="entry name" value="FAD/NAD-bd_sf"/>
</dbReference>
<gene>
    <name evidence="3" type="ORF">SAMN05216452_3535</name>
</gene>
<organism evidence="3 4">
    <name type="scientific">Nitratireductor aquibiodomus</name>
    <dbReference type="NCBI Taxonomy" id="204799"/>
    <lineage>
        <taxon>Bacteria</taxon>
        <taxon>Pseudomonadati</taxon>
        <taxon>Pseudomonadota</taxon>
        <taxon>Alphaproteobacteria</taxon>
        <taxon>Hyphomicrobiales</taxon>
        <taxon>Phyllobacteriaceae</taxon>
        <taxon>Nitratireductor</taxon>
    </lineage>
</organism>
<evidence type="ECO:0000313" key="3">
    <source>
        <dbReference type="EMBL" id="SEB88153.1"/>
    </source>
</evidence>
<evidence type="ECO:0000259" key="2">
    <source>
        <dbReference type="Pfam" id="PF01266"/>
    </source>
</evidence>
<feature type="domain" description="FAD dependent oxidoreductase" evidence="2">
    <location>
        <begin position="28"/>
        <end position="379"/>
    </location>
</feature>
<dbReference type="EMBL" id="FNSL01000001">
    <property type="protein sequence ID" value="SEB88153.1"/>
    <property type="molecule type" value="Genomic_DNA"/>
</dbReference>
<dbReference type="SUPFAM" id="SSF51905">
    <property type="entry name" value="FAD/NAD(P)-binding domain"/>
    <property type="match status" value="1"/>
</dbReference>
<evidence type="ECO:0000256" key="1">
    <source>
        <dbReference type="ARBA" id="ARBA00023002"/>
    </source>
</evidence>
<dbReference type="GO" id="GO:0016491">
    <property type="term" value="F:oxidoreductase activity"/>
    <property type="evidence" value="ECO:0007669"/>
    <property type="project" value="UniProtKB-KW"/>
</dbReference>
<dbReference type="RefSeq" id="WP_090329649.1">
    <property type="nucleotide sequence ID" value="NZ_FNSL01000001.1"/>
</dbReference>
<evidence type="ECO:0000313" key="4">
    <source>
        <dbReference type="Proteomes" id="UP000199064"/>
    </source>
</evidence>
<dbReference type="Pfam" id="PF01266">
    <property type="entry name" value="DAO"/>
    <property type="match status" value="1"/>
</dbReference>
<dbReference type="Gene3D" id="3.30.9.10">
    <property type="entry name" value="D-Amino Acid Oxidase, subunit A, domain 2"/>
    <property type="match status" value="1"/>
</dbReference>
<sequence>MDYIDTFYARTLTASGEKPRLEGLHEADCCIIGGGLAGLSTAFHLAEAGKSVILLEENRLGWGASGRNGGFVSPGYAHGRSAIAGMVGQAHADDLHRLSIEGMQLVRRHIALLGISHADPQHGIMSVVRYDTGESLRRDADIMSERFDYPLAFMDTSQVREVLRSQCYFQALRDDQAFHFHPLNYVHGLAGAVEKAGGEIFEQSRAVSYERKGASTLIKTDHGEVRARDLVIATGGYTGSLSSRMQRAYLPIATYVMLSERNPALIEQAIRTRHAVGDNRRAGDYYRLVDEGQRILWGGRITTRAADTKALTRELRAEMTTTFPQLTGLKVELAWSGMMSYARHRMPQIGSLGANVWYCTAFGGHGMNTTAIGGKVVAEAILGEPERLRLFEPFGLSWAGGAAGLAVAQATFWKLQMQDKWQEWRSQKGG</sequence>
<proteinExistence type="predicted"/>
<dbReference type="PANTHER" id="PTHR13847">
    <property type="entry name" value="SARCOSINE DEHYDROGENASE-RELATED"/>
    <property type="match status" value="1"/>
</dbReference>